<dbReference type="AlphaFoldDB" id="A0AAD5KCW8"/>
<proteinExistence type="predicted"/>
<keyword evidence="1" id="KW-1133">Transmembrane helix</keyword>
<keyword evidence="3" id="KW-1185">Reference proteome</keyword>
<keyword evidence="1" id="KW-0812">Transmembrane</keyword>
<sequence>MINCYAEVALFECCVMFILSPLPPFSLSPQYIFYTLLLYLHYQYFVYRNCALLFPLLEVFQFCLLITHFINFYPIHLSNRKVVTIYLQV</sequence>
<name>A0AAD5KCW8_9FUNG</name>
<dbReference type="EMBL" id="JAIXMP010000014">
    <property type="protein sequence ID" value="KAI9262299.1"/>
    <property type="molecule type" value="Genomic_DNA"/>
</dbReference>
<gene>
    <name evidence="2" type="ORF">BDA99DRAFT_510818</name>
</gene>
<evidence type="ECO:0000313" key="2">
    <source>
        <dbReference type="EMBL" id="KAI9262299.1"/>
    </source>
</evidence>
<comment type="caution">
    <text evidence="2">The sequence shown here is derived from an EMBL/GenBank/DDBJ whole genome shotgun (WGS) entry which is preliminary data.</text>
</comment>
<reference evidence="2" key="1">
    <citation type="journal article" date="2022" name="IScience">
        <title>Evolution of zygomycete secretomes and the origins of terrestrial fungal ecologies.</title>
        <authorList>
            <person name="Chang Y."/>
            <person name="Wang Y."/>
            <person name="Mondo S."/>
            <person name="Ahrendt S."/>
            <person name="Andreopoulos W."/>
            <person name="Barry K."/>
            <person name="Beard J."/>
            <person name="Benny G.L."/>
            <person name="Blankenship S."/>
            <person name="Bonito G."/>
            <person name="Cuomo C."/>
            <person name="Desiro A."/>
            <person name="Gervers K.A."/>
            <person name="Hundley H."/>
            <person name="Kuo A."/>
            <person name="LaButti K."/>
            <person name="Lang B.F."/>
            <person name="Lipzen A."/>
            <person name="O'Donnell K."/>
            <person name="Pangilinan J."/>
            <person name="Reynolds N."/>
            <person name="Sandor L."/>
            <person name="Smith M.E."/>
            <person name="Tsang A."/>
            <person name="Grigoriev I.V."/>
            <person name="Stajich J.E."/>
            <person name="Spatafora J.W."/>
        </authorList>
    </citation>
    <scope>NUCLEOTIDE SEQUENCE</scope>
    <source>
        <strain evidence="2">RSA 2281</strain>
    </source>
</reference>
<keyword evidence="1" id="KW-0472">Membrane</keyword>
<accession>A0AAD5KCW8</accession>
<dbReference type="Proteomes" id="UP001209540">
    <property type="component" value="Unassembled WGS sequence"/>
</dbReference>
<feature type="transmembrane region" description="Helical" evidence="1">
    <location>
        <begin position="52"/>
        <end position="73"/>
    </location>
</feature>
<protein>
    <submittedName>
        <fullName evidence="2">Uncharacterized protein</fullName>
    </submittedName>
</protein>
<evidence type="ECO:0000256" key="1">
    <source>
        <dbReference type="SAM" id="Phobius"/>
    </source>
</evidence>
<reference evidence="2" key="2">
    <citation type="submission" date="2023-02" db="EMBL/GenBank/DDBJ databases">
        <authorList>
            <consortium name="DOE Joint Genome Institute"/>
            <person name="Mondo S.J."/>
            <person name="Chang Y."/>
            <person name="Wang Y."/>
            <person name="Ahrendt S."/>
            <person name="Andreopoulos W."/>
            <person name="Barry K."/>
            <person name="Beard J."/>
            <person name="Benny G.L."/>
            <person name="Blankenship S."/>
            <person name="Bonito G."/>
            <person name="Cuomo C."/>
            <person name="Desiro A."/>
            <person name="Gervers K.A."/>
            <person name="Hundley H."/>
            <person name="Kuo A."/>
            <person name="LaButti K."/>
            <person name="Lang B.F."/>
            <person name="Lipzen A."/>
            <person name="O'Donnell K."/>
            <person name="Pangilinan J."/>
            <person name="Reynolds N."/>
            <person name="Sandor L."/>
            <person name="Smith M.W."/>
            <person name="Tsang A."/>
            <person name="Grigoriev I.V."/>
            <person name="Stajich J.E."/>
            <person name="Spatafora J.W."/>
        </authorList>
    </citation>
    <scope>NUCLEOTIDE SEQUENCE</scope>
    <source>
        <strain evidence="2">RSA 2281</strain>
    </source>
</reference>
<organism evidence="2 3">
    <name type="scientific">Phascolomyces articulosus</name>
    <dbReference type="NCBI Taxonomy" id="60185"/>
    <lineage>
        <taxon>Eukaryota</taxon>
        <taxon>Fungi</taxon>
        <taxon>Fungi incertae sedis</taxon>
        <taxon>Mucoromycota</taxon>
        <taxon>Mucoromycotina</taxon>
        <taxon>Mucoromycetes</taxon>
        <taxon>Mucorales</taxon>
        <taxon>Lichtheimiaceae</taxon>
        <taxon>Phascolomyces</taxon>
    </lineage>
</organism>
<evidence type="ECO:0000313" key="3">
    <source>
        <dbReference type="Proteomes" id="UP001209540"/>
    </source>
</evidence>